<name>A0A2P2NWN3_RHIMU</name>
<accession>A0A2P2NWN3</accession>
<evidence type="ECO:0000313" key="1">
    <source>
        <dbReference type="EMBL" id="MBX46751.1"/>
    </source>
</evidence>
<dbReference type="AlphaFoldDB" id="A0A2P2NWN3"/>
<dbReference type="EMBL" id="GGEC01066267">
    <property type="protein sequence ID" value="MBX46751.1"/>
    <property type="molecule type" value="Transcribed_RNA"/>
</dbReference>
<proteinExistence type="predicted"/>
<protein>
    <submittedName>
        <fullName evidence="1">Uncharacterized protein</fullName>
    </submittedName>
</protein>
<sequence length="49" mass="5468">MLPTPIKEDCFLVIKGLFLSCTPPYATHDTPFVTRSVNRINVGLPCTFI</sequence>
<organism evidence="1">
    <name type="scientific">Rhizophora mucronata</name>
    <name type="common">Asiatic mangrove</name>
    <dbReference type="NCBI Taxonomy" id="61149"/>
    <lineage>
        <taxon>Eukaryota</taxon>
        <taxon>Viridiplantae</taxon>
        <taxon>Streptophyta</taxon>
        <taxon>Embryophyta</taxon>
        <taxon>Tracheophyta</taxon>
        <taxon>Spermatophyta</taxon>
        <taxon>Magnoliopsida</taxon>
        <taxon>eudicotyledons</taxon>
        <taxon>Gunneridae</taxon>
        <taxon>Pentapetalae</taxon>
        <taxon>rosids</taxon>
        <taxon>fabids</taxon>
        <taxon>Malpighiales</taxon>
        <taxon>Rhizophoraceae</taxon>
        <taxon>Rhizophora</taxon>
    </lineage>
</organism>
<reference evidence="1" key="1">
    <citation type="submission" date="2018-02" db="EMBL/GenBank/DDBJ databases">
        <title>Rhizophora mucronata_Transcriptome.</title>
        <authorList>
            <person name="Meera S.P."/>
            <person name="Sreeshan A."/>
            <person name="Augustine A."/>
        </authorList>
    </citation>
    <scope>NUCLEOTIDE SEQUENCE</scope>
    <source>
        <tissue evidence="1">Leaf</tissue>
    </source>
</reference>